<name>A0ABT0QWD3_9MICO</name>
<dbReference type="RefSeq" id="WP_249736142.1">
    <property type="nucleotide sequence ID" value="NZ_JAKNCJ010000001.1"/>
</dbReference>
<dbReference type="SUPFAM" id="SSF56784">
    <property type="entry name" value="HAD-like"/>
    <property type="match status" value="1"/>
</dbReference>
<dbReference type="Gene3D" id="3.40.50.1000">
    <property type="entry name" value="HAD superfamily/HAD-like"/>
    <property type="match status" value="1"/>
</dbReference>
<organism evidence="1 2">
    <name type="scientific">Brachybacterium equifaecis</name>
    <dbReference type="NCBI Taxonomy" id="2910770"/>
    <lineage>
        <taxon>Bacteria</taxon>
        <taxon>Bacillati</taxon>
        <taxon>Actinomycetota</taxon>
        <taxon>Actinomycetes</taxon>
        <taxon>Micrococcales</taxon>
        <taxon>Dermabacteraceae</taxon>
        <taxon>Brachybacterium</taxon>
    </lineage>
</organism>
<proteinExistence type="predicted"/>
<protein>
    <submittedName>
        <fullName evidence="1">HAD family phosphatase</fullName>
    </submittedName>
</protein>
<dbReference type="PANTHER" id="PTHR43611">
    <property type="entry name" value="ALPHA-D-GLUCOSE 1-PHOSPHATE PHOSPHATASE"/>
    <property type="match status" value="1"/>
</dbReference>
<dbReference type="InterPro" id="IPR036412">
    <property type="entry name" value="HAD-like_sf"/>
</dbReference>
<gene>
    <name evidence="1" type="ORF">Bequi_01015</name>
</gene>
<dbReference type="CDD" id="cd02603">
    <property type="entry name" value="HAD_sEH-N_like"/>
    <property type="match status" value="1"/>
</dbReference>
<dbReference type="Proteomes" id="UP001203761">
    <property type="component" value="Unassembled WGS sequence"/>
</dbReference>
<reference evidence="1" key="1">
    <citation type="submission" date="2022-02" db="EMBL/GenBank/DDBJ databases">
        <authorList>
            <person name="Lee M."/>
            <person name="Kim S.-J."/>
            <person name="Jung M.-Y."/>
        </authorList>
    </citation>
    <scope>NUCLEOTIDE SEQUENCE</scope>
    <source>
        <strain evidence="1">JHP9</strain>
    </source>
</reference>
<keyword evidence="2" id="KW-1185">Reference proteome</keyword>
<comment type="caution">
    <text evidence="1">The sequence shown here is derived from an EMBL/GenBank/DDBJ whole genome shotgun (WGS) entry which is preliminary data.</text>
</comment>
<dbReference type="InterPro" id="IPR006439">
    <property type="entry name" value="HAD-SF_hydro_IA"/>
</dbReference>
<dbReference type="EMBL" id="JAKNCJ010000001">
    <property type="protein sequence ID" value="MCL6421978.1"/>
    <property type="molecule type" value="Genomic_DNA"/>
</dbReference>
<sequence length="236" mass="25696">MSKKRRGPAVADPKRLTVVLDFGGVLSAGHDPVPDVQALTGGEETAVREALWEHRPGYDLGQLSPEEYWGRVAAAAGIDSLSPEEARELQIADDRYFLKLDPAARELLHDLARNGVRLVLLSNASIAFGEAVRRADWFEAFSFAIISGEEGVAKPDAEIYRILLDVLVHENGGVSRPGDVIFFDDRADNIEAARALGIDAHLWPRNGEQPPAEGDAPEHGAQIARRVLRARGVPLD</sequence>
<dbReference type="Pfam" id="PF00702">
    <property type="entry name" value="Hydrolase"/>
    <property type="match status" value="1"/>
</dbReference>
<dbReference type="PANTHER" id="PTHR43611:SF3">
    <property type="entry name" value="FLAVIN MONONUCLEOTIDE HYDROLASE 1, CHLOROPLATIC"/>
    <property type="match status" value="1"/>
</dbReference>
<accession>A0ABT0QWD3</accession>
<evidence type="ECO:0000313" key="1">
    <source>
        <dbReference type="EMBL" id="MCL6421978.1"/>
    </source>
</evidence>
<dbReference type="InterPro" id="IPR023214">
    <property type="entry name" value="HAD_sf"/>
</dbReference>
<dbReference type="NCBIfam" id="TIGR01509">
    <property type="entry name" value="HAD-SF-IA-v3"/>
    <property type="match status" value="1"/>
</dbReference>
<evidence type="ECO:0000313" key="2">
    <source>
        <dbReference type="Proteomes" id="UP001203761"/>
    </source>
</evidence>